<dbReference type="GO" id="GO:0016810">
    <property type="term" value="F:hydrolase activity, acting on carbon-nitrogen (but not peptide) bonds"/>
    <property type="evidence" value="ECO:0007669"/>
    <property type="project" value="InterPro"/>
</dbReference>
<dbReference type="HOGENOM" id="CLU_009942_1_0_0"/>
<dbReference type="InterPro" id="IPR033932">
    <property type="entry name" value="YtcJ-like"/>
</dbReference>
<dbReference type="STRING" id="926569.ANT_13960"/>
<dbReference type="Gene3D" id="3.10.310.70">
    <property type="match status" value="1"/>
</dbReference>
<dbReference type="InterPro" id="IPR032466">
    <property type="entry name" value="Metal_Hydrolase"/>
</dbReference>
<dbReference type="AlphaFoldDB" id="E8N4R0"/>
<reference evidence="2 3" key="1">
    <citation type="submission" date="2010-12" db="EMBL/GenBank/DDBJ databases">
        <title>Whole genome sequence of Anaerolinea thermophila UNI-1.</title>
        <authorList>
            <person name="Narita-Yamada S."/>
            <person name="Kishi E."/>
            <person name="Watanabe Y."/>
            <person name="Takasaki K."/>
            <person name="Ankai A."/>
            <person name="Oguchi A."/>
            <person name="Fukui S."/>
            <person name="Takahashi M."/>
            <person name="Yashiro I."/>
            <person name="Hosoyama A."/>
            <person name="Sekiguchi Y."/>
            <person name="Hanada S."/>
            <person name="Fujita N."/>
        </authorList>
    </citation>
    <scope>NUCLEOTIDE SEQUENCE [LARGE SCALE GENOMIC DNA]</scope>
    <source>
        <strain evidence="3">DSM 14523 / JCM 11388 / NBRC 100420 / UNI-1</strain>
    </source>
</reference>
<dbReference type="CDD" id="cd01300">
    <property type="entry name" value="YtcJ_like"/>
    <property type="match status" value="1"/>
</dbReference>
<gene>
    <name evidence="2" type="ordered locus">ANT_13960</name>
</gene>
<dbReference type="SUPFAM" id="SSF51556">
    <property type="entry name" value="Metallo-dependent hydrolases"/>
    <property type="match status" value="1"/>
</dbReference>
<dbReference type="FunCoup" id="E8N4R0">
    <property type="interactions" value="206"/>
</dbReference>
<dbReference type="OrthoDB" id="9767366at2"/>
<dbReference type="InterPro" id="IPR013108">
    <property type="entry name" value="Amidohydro_3"/>
</dbReference>
<dbReference type="eggNOG" id="COG1574">
    <property type="taxonomic scope" value="Bacteria"/>
</dbReference>
<dbReference type="Proteomes" id="UP000008922">
    <property type="component" value="Chromosome"/>
</dbReference>
<evidence type="ECO:0000313" key="3">
    <source>
        <dbReference type="Proteomes" id="UP000008922"/>
    </source>
</evidence>
<dbReference type="RefSeq" id="WP_013559806.1">
    <property type="nucleotide sequence ID" value="NC_014960.1"/>
</dbReference>
<keyword evidence="3" id="KW-1185">Reference proteome</keyword>
<dbReference type="SUPFAM" id="SSF51338">
    <property type="entry name" value="Composite domain of metallo-dependent hydrolases"/>
    <property type="match status" value="1"/>
</dbReference>
<evidence type="ECO:0000259" key="1">
    <source>
        <dbReference type="Pfam" id="PF07969"/>
    </source>
</evidence>
<accession>E8N4R0</accession>
<sequence length="530" mass="58283">MIRLLYHAQVYSSPYAIGGTAIAIQDDRVLAIGSEEDLLSQYGKMALCEDMQGACIFPGLTDAHLHLEQYALSLQRVNCETDTLQECLKRVEAIANKTPAGKWIRGHGWNQNLWHEGFGDNILLDAVSPHNPVYLTAKSLHAAWANSQALALAGIDETTPDPPGGKIQRNSQGQPTGILFESAMQLVERILPVPTPQEVADAILEAQRALWQMGITGVHDFDQSRCFSALQILDQSNTLRLRVLKSIPLENLPDAIRLGLRSGFGSSFLKIGAVKLFADGALGPHTAAMFQPYENEPHNTGILLLDHEDIVEYGREAVQHGLSLAIHAIGDRANHEVIHGLAQIRAYETHQGFSPLRHRIEHVQCLHPEDVPLLAQHHILASVQPVHAISDMEMADAYWGTRSRTSYAYRLLQNHGTTLIFGSDAPVESPNPWVGVYAAVTRRKLNGFPGENGWYPEQRLSVQDAMAGFTVTPAFAAYRERELGKLDQGFLADLIVLPVSPFDISQDQIPSLHPIATMVGGEWVFGGVES</sequence>
<protein>
    <submittedName>
        <fullName evidence="2">Amidohydrolase family protein</fullName>
    </submittedName>
</protein>
<dbReference type="PANTHER" id="PTHR22642">
    <property type="entry name" value="IMIDAZOLONEPROPIONASE"/>
    <property type="match status" value="1"/>
</dbReference>
<dbReference type="PANTHER" id="PTHR22642:SF2">
    <property type="entry name" value="PROTEIN LONG AFTER FAR-RED 3"/>
    <property type="match status" value="1"/>
</dbReference>
<dbReference type="Pfam" id="PF07969">
    <property type="entry name" value="Amidohydro_3"/>
    <property type="match status" value="1"/>
</dbReference>
<proteinExistence type="predicted"/>
<dbReference type="EMBL" id="AP012029">
    <property type="protein sequence ID" value="BAJ63424.1"/>
    <property type="molecule type" value="Genomic_DNA"/>
</dbReference>
<dbReference type="InterPro" id="IPR011059">
    <property type="entry name" value="Metal-dep_hydrolase_composite"/>
</dbReference>
<dbReference type="InParanoid" id="E8N4R0"/>
<feature type="domain" description="Amidohydrolase 3" evidence="1">
    <location>
        <begin position="50"/>
        <end position="525"/>
    </location>
</feature>
<dbReference type="KEGG" id="atm:ANT_13960"/>
<dbReference type="Gene3D" id="2.30.40.10">
    <property type="entry name" value="Urease, subunit C, domain 1"/>
    <property type="match status" value="1"/>
</dbReference>
<dbReference type="Gene3D" id="3.20.20.140">
    <property type="entry name" value="Metal-dependent hydrolases"/>
    <property type="match status" value="1"/>
</dbReference>
<name>E8N4R0_ANATU</name>
<evidence type="ECO:0000313" key="2">
    <source>
        <dbReference type="EMBL" id="BAJ63424.1"/>
    </source>
</evidence>
<organism evidence="2 3">
    <name type="scientific">Anaerolinea thermophila (strain DSM 14523 / JCM 11388 / NBRC 100420 / UNI-1)</name>
    <dbReference type="NCBI Taxonomy" id="926569"/>
    <lineage>
        <taxon>Bacteria</taxon>
        <taxon>Bacillati</taxon>
        <taxon>Chloroflexota</taxon>
        <taxon>Anaerolineae</taxon>
        <taxon>Anaerolineales</taxon>
        <taxon>Anaerolineaceae</taxon>
        <taxon>Anaerolinea</taxon>
    </lineage>
</organism>